<dbReference type="InterPro" id="IPR008949">
    <property type="entry name" value="Isoprenoid_synthase_dom_sf"/>
</dbReference>
<dbReference type="OrthoDB" id="270318at2759"/>
<dbReference type="Pfam" id="PF00494">
    <property type="entry name" value="SQS_PSY"/>
    <property type="match status" value="1"/>
</dbReference>
<dbReference type="EMBL" id="GG738921">
    <property type="protein sequence ID" value="EFC37119.1"/>
    <property type="molecule type" value="Genomic_DNA"/>
</dbReference>
<dbReference type="Proteomes" id="UP000006671">
    <property type="component" value="Unassembled WGS sequence"/>
</dbReference>
<reference evidence="2 3" key="1">
    <citation type="journal article" date="2010" name="Cell">
        <title>The genome of Naegleria gruberi illuminates early eukaryotic versatility.</title>
        <authorList>
            <person name="Fritz-Laylin L.K."/>
            <person name="Prochnik S.E."/>
            <person name="Ginger M.L."/>
            <person name="Dacks J.B."/>
            <person name="Carpenter M.L."/>
            <person name="Field M.C."/>
            <person name="Kuo A."/>
            <person name="Paredez A."/>
            <person name="Chapman J."/>
            <person name="Pham J."/>
            <person name="Shu S."/>
            <person name="Neupane R."/>
            <person name="Cipriano M."/>
            <person name="Mancuso J."/>
            <person name="Tu H."/>
            <person name="Salamov A."/>
            <person name="Lindquist E."/>
            <person name="Shapiro H."/>
            <person name="Lucas S."/>
            <person name="Grigoriev I.V."/>
            <person name="Cande W.Z."/>
            <person name="Fulton C."/>
            <person name="Rokhsar D.S."/>
            <person name="Dawson S.C."/>
        </authorList>
    </citation>
    <scope>NUCLEOTIDE SEQUENCE [LARGE SCALE GENOMIC DNA]</scope>
    <source>
        <strain evidence="2 3">NEG-M</strain>
    </source>
</reference>
<dbReference type="InterPro" id="IPR002060">
    <property type="entry name" value="Squ/phyt_synthse"/>
</dbReference>
<dbReference type="VEuPathDB" id="AmoebaDB:NAEGRDRAFT_75088"/>
<name>D2W149_NAEGR</name>
<dbReference type="OMA" id="MPEDINR"/>
<dbReference type="SUPFAM" id="SSF48576">
    <property type="entry name" value="Terpenoid synthases"/>
    <property type="match status" value="1"/>
</dbReference>
<sequence>MFDSVDITKTSKEEFQTIMTTLRNHLKTINPEQYSIALLQKDEIQVNILTILFCLNAELATIKDFTKTPSTGLLRLSWWKDQVKNALVGLPPRVPVLMALSFMQVNYFNKGFTCLNDNYQQEQEQSNINTSTTSNTTGSTSTTSTQNNNSLKFSHLRNIFKWREVDLKWKQPATLADIESYSEGVYSTLIMSHLQCSKYRDVHTDHVASHLGRSYGICTLLRSVPHLSEHQSTYLPAQLCAKYGITEDDIYKHQNSHELEEVVFKVADLAKSHLDLARELADLKDEKTNKLLVNPKAYPLFMTSIVCEVFLEKLEKVNFNIFHPSIGAQQLRFQFYLDLEKQVGSESIKLFST</sequence>
<organism evidence="3">
    <name type="scientific">Naegleria gruberi</name>
    <name type="common">Amoeba</name>
    <dbReference type="NCBI Taxonomy" id="5762"/>
    <lineage>
        <taxon>Eukaryota</taxon>
        <taxon>Discoba</taxon>
        <taxon>Heterolobosea</taxon>
        <taxon>Tetramitia</taxon>
        <taxon>Eutetramitia</taxon>
        <taxon>Vahlkampfiidae</taxon>
        <taxon>Naegleria</taxon>
    </lineage>
</organism>
<accession>D2W149</accession>
<feature type="compositionally biased region" description="Low complexity" evidence="1">
    <location>
        <begin position="126"/>
        <end position="149"/>
    </location>
</feature>
<dbReference type="eggNOG" id="KOG4411">
    <property type="taxonomic scope" value="Eukaryota"/>
</dbReference>
<dbReference type="Gene3D" id="1.10.600.10">
    <property type="entry name" value="Farnesyl Diphosphate Synthase"/>
    <property type="match status" value="1"/>
</dbReference>
<gene>
    <name evidence="2" type="ORF">NAEGRDRAFT_75088</name>
</gene>
<dbReference type="InParanoid" id="D2W149"/>
<feature type="region of interest" description="Disordered" evidence="1">
    <location>
        <begin position="123"/>
        <end position="149"/>
    </location>
</feature>
<evidence type="ECO:0000313" key="2">
    <source>
        <dbReference type="EMBL" id="EFC37119.1"/>
    </source>
</evidence>
<dbReference type="GeneID" id="8856800"/>
<dbReference type="AlphaFoldDB" id="D2W149"/>
<dbReference type="KEGG" id="ngr:NAEGRDRAFT_75088"/>
<evidence type="ECO:0000313" key="3">
    <source>
        <dbReference type="Proteomes" id="UP000006671"/>
    </source>
</evidence>
<dbReference type="RefSeq" id="XP_002669863.1">
    <property type="nucleotide sequence ID" value="XM_002669817.1"/>
</dbReference>
<proteinExistence type="predicted"/>
<keyword evidence="3" id="KW-1185">Reference proteome</keyword>
<dbReference type="STRING" id="5762.D2W149"/>
<protein>
    <submittedName>
        <fullName evidence="2">Predicted protein</fullName>
    </submittedName>
</protein>
<evidence type="ECO:0000256" key="1">
    <source>
        <dbReference type="SAM" id="MobiDB-lite"/>
    </source>
</evidence>